<keyword evidence="1" id="KW-1185">Reference proteome</keyword>
<dbReference type="Proteomes" id="UP000887574">
    <property type="component" value="Unplaced"/>
</dbReference>
<proteinExistence type="predicted"/>
<evidence type="ECO:0000313" key="1">
    <source>
        <dbReference type="Proteomes" id="UP000887574"/>
    </source>
</evidence>
<name>A0A915CQI5_9BILA</name>
<accession>A0A915CQI5</accession>
<sequence>MKQDSKIIQWQPGKPGLKSFNVSCRAERITDLTFFGGTRNISIGFAEEGDHQLNIESIDLRNKQLFELGIQRELADSEPSF</sequence>
<protein>
    <submittedName>
        <fullName evidence="2">Uncharacterized protein</fullName>
    </submittedName>
</protein>
<dbReference type="AlphaFoldDB" id="A0A915CQI5"/>
<organism evidence="1 2">
    <name type="scientific">Ditylenchus dipsaci</name>
    <dbReference type="NCBI Taxonomy" id="166011"/>
    <lineage>
        <taxon>Eukaryota</taxon>
        <taxon>Metazoa</taxon>
        <taxon>Ecdysozoa</taxon>
        <taxon>Nematoda</taxon>
        <taxon>Chromadorea</taxon>
        <taxon>Rhabditida</taxon>
        <taxon>Tylenchina</taxon>
        <taxon>Tylenchomorpha</taxon>
        <taxon>Sphaerularioidea</taxon>
        <taxon>Anguinidae</taxon>
        <taxon>Anguininae</taxon>
        <taxon>Ditylenchus</taxon>
    </lineage>
</organism>
<reference evidence="2" key="1">
    <citation type="submission" date="2022-11" db="UniProtKB">
        <authorList>
            <consortium name="WormBaseParasite"/>
        </authorList>
    </citation>
    <scope>IDENTIFICATION</scope>
</reference>
<evidence type="ECO:0000313" key="2">
    <source>
        <dbReference type="WBParaSite" id="jg11447"/>
    </source>
</evidence>
<dbReference type="WBParaSite" id="jg11447">
    <property type="protein sequence ID" value="jg11447"/>
    <property type="gene ID" value="jg11447"/>
</dbReference>